<dbReference type="Proteomes" id="UP000636004">
    <property type="component" value="Unassembled WGS sequence"/>
</dbReference>
<sequence>MKKIIVLITLTMSLLSIAQEATQKTVGEFSELKIYDLINVELVKSDQNKVVITGHNSKRVVIVNKNGKLKIKMNIEGSYDGAKTNVKLYYTTIDVIDVNEGAIVNTKDTIKQFEIKLNAQEGGMINVPVDVTYTTIKSVTGGIIETSGQSKKQKISLLTGGVYKGENLITENTEVSINAAGEAYVYATKLADVKIRAGGDVYIYGNPETVNESNVLGGKVKRMK</sequence>
<evidence type="ECO:0000259" key="2">
    <source>
        <dbReference type="Pfam" id="PF10988"/>
    </source>
</evidence>
<feature type="signal peptide" evidence="1">
    <location>
        <begin position="1"/>
        <end position="18"/>
    </location>
</feature>
<accession>A0A918VDH3</accession>
<dbReference type="InterPro" id="IPR021255">
    <property type="entry name" value="DUF2807"/>
</dbReference>
<reference evidence="3" key="1">
    <citation type="journal article" date="2014" name="Int. J. Syst. Evol. Microbiol.">
        <title>Complete genome sequence of Corynebacterium casei LMG S-19264T (=DSM 44701T), isolated from a smear-ripened cheese.</title>
        <authorList>
            <consortium name="US DOE Joint Genome Institute (JGI-PGF)"/>
            <person name="Walter F."/>
            <person name="Albersmeier A."/>
            <person name="Kalinowski J."/>
            <person name="Ruckert C."/>
        </authorList>
    </citation>
    <scope>NUCLEOTIDE SEQUENCE</scope>
    <source>
        <strain evidence="3">KCTC 12710</strain>
    </source>
</reference>
<feature type="chain" id="PRO_5038009224" description="Putative auto-transporter adhesin head GIN domain-containing protein" evidence="1">
    <location>
        <begin position="19"/>
        <end position="224"/>
    </location>
</feature>
<keyword evidence="1" id="KW-0732">Signal</keyword>
<keyword evidence="4" id="KW-1185">Reference proteome</keyword>
<proteinExistence type="predicted"/>
<reference evidence="3" key="2">
    <citation type="submission" date="2020-09" db="EMBL/GenBank/DDBJ databases">
        <authorList>
            <person name="Sun Q."/>
            <person name="Kim S."/>
        </authorList>
    </citation>
    <scope>NUCLEOTIDE SEQUENCE</scope>
    <source>
        <strain evidence="3">KCTC 12710</strain>
    </source>
</reference>
<evidence type="ECO:0000313" key="3">
    <source>
        <dbReference type="EMBL" id="GGZ89537.1"/>
    </source>
</evidence>
<gene>
    <name evidence="3" type="ORF">GCM10007028_29790</name>
</gene>
<dbReference type="Pfam" id="PF10988">
    <property type="entry name" value="DUF2807"/>
    <property type="match status" value="1"/>
</dbReference>
<dbReference type="EMBL" id="BMWZ01000007">
    <property type="protein sequence ID" value="GGZ89537.1"/>
    <property type="molecule type" value="Genomic_DNA"/>
</dbReference>
<evidence type="ECO:0000313" key="4">
    <source>
        <dbReference type="Proteomes" id="UP000636004"/>
    </source>
</evidence>
<protein>
    <recommendedName>
        <fullName evidence="2">Putative auto-transporter adhesin head GIN domain-containing protein</fullName>
    </recommendedName>
</protein>
<name>A0A918VDH3_9FLAO</name>
<evidence type="ECO:0000256" key="1">
    <source>
        <dbReference type="SAM" id="SignalP"/>
    </source>
</evidence>
<comment type="caution">
    <text evidence="3">The sequence shown here is derived from an EMBL/GenBank/DDBJ whole genome shotgun (WGS) entry which is preliminary data.</text>
</comment>
<organism evidence="3 4">
    <name type="scientific">Algibacter mikhailovii</name>
    <dbReference type="NCBI Taxonomy" id="425498"/>
    <lineage>
        <taxon>Bacteria</taxon>
        <taxon>Pseudomonadati</taxon>
        <taxon>Bacteroidota</taxon>
        <taxon>Flavobacteriia</taxon>
        <taxon>Flavobacteriales</taxon>
        <taxon>Flavobacteriaceae</taxon>
        <taxon>Algibacter</taxon>
    </lineage>
</organism>
<dbReference type="Gene3D" id="2.160.20.120">
    <property type="match status" value="1"/>
</dbReference>
<dbReference type="AlphaFoldDB" id="A0A918VDH3"/>
<feature type="domain" description="Putative auto-transporter adhesin head GIN" evidence="2">
    <location>
        <begin position="28"/>
        <end position="207"/>
    </location>
</feature>